<accession>A0A645E2H2</accession>
<name>A0A645E2H2_9ZZZZ</name>
<protein>
    <submittedName>
        <fullName evidence="1">Uncharacterized protein</fullName>
    </submittedName>
</protein>
<proteinExistence type="predicted"/>
<evidence type="ECO:0000313" key="1">
    <source>
        <dbReference type="EMBL" id="MPM95887.1"/>
    </source>
</evidence>
<organism evidence="1">
    <name type="scientific">bioreactor metagenome</name>
    <dbReference type="NCBI Taxonomy" id="1076179"/>
    <lineage>
        <taxon>unclassified sequences</taxon>
        <taxon>metagenomes</taxon>
        <taxon>ecological metagenomes</taxon>
    </lineage>
</organism>
<sequence length="147" mass="16166">MALPVIGNNLCCLFISKVLNALLCLEREFDPEPFVLGIEEGVGMRPIPIHMPVGLGNTTVSHGDGHLMQGLRKVRPEIPVVLSRAHIGPGVTLHRMVEVWKEHRVTEEEDRGVVAYKIPVAFIGIELHGKAADITFCIRCSPLSCHC</sequence>
<dbReference type="AlphaFoldDB" id="A0A645E2H2"/>
<dbReference type="EMBL" id="VSSQ01042324">
    <property type="protein sequence ID" value="MPM95887.1"/>
    <property type="molecule type" value="Genomic_DNA"/>
</dbReference>
<reference evidence="1" key="1">
    <citation type="submission" date="2019-08" db="EMBL/GenBank/DDBJ databases">
        <authorList>
            <person name="Kucharzyk K."/>
            <person name="Murdoch R.W."/>
            <person name="Higgins S."/>
            <person name="Loffler F."/>
        </authorList>
    </citation>
    <scope>NUCLEOTIDE SEQUENCE</scope>
</reference>
<comment type="caution">
    <text evidence="1">The sequence shown here is derived from an EMBL/GenBank/DDBJ whole genome shotgun (WGS) entry which is preliminary data.</text>
</comment>
<gene>
    <name evidence="1" type="ORF">SDC9_143043</name>
</gene>